<feature type="domain" description="Tyr recombinase" evidence="2">
    <location>
        <begin position="1"/>
        <end position="178"/>
    </location>
</feature>
<protein>
    <submittedName>
        <fullName evidence="3">Transcriptional regulator, contains HTH domain</fullName>
    </submittedName>
</protein>
<dbReference type="AlphaFoldDB" id="A0A897N191"/>
<accession>A0A897N191</accession>
<dbReference type="SUPFAM" id="SSF56349">
    <property type="entry name" value="DNA breaking-rejoining enzymes"/>
    <property type="match status" value="1"/>
</dbReference>
<dbReference type="InterPro" id="IPR013762">
    <property type="entry name" value="Integrase-like_cat_sf"/>
</dbReference>
<sequence>MWLSQDEVDQLLDATDDAITDVAFRLAVRCGLRSEEVIGVAPNDVVDTDAGMMLRIWNGAKTGEYRETPIPEALANTITTIADVRDESDDEPIVDVSKRTLRRRISAAAEQLEAETGDAGWQYVGMHDLRRTWATQLRSADVDAMVVLDWGGWNDLDTFLDHYRGTHTPEAQRRERGKVDWL</sequence>
<proteinExistence type="predicted"/>
<dbReference type="EMBL" id="CP064787">
    <property type="protein sequence ID" value="QSG06454.1"/>
    <property type="molecule type" value="Genomic_DNA"/>
</dbReference>
<dbReference type="GO" id="GO:0015074">
    <property type="term" value="P:DNA integration"/>
    <property type="evidence" value="ECO:0007669"/>
    <property type="project" value="InterPro"/>
</dbReference>
<dbReference type="Gene3D" id="1.10.443.10">
    <property type="entry name" value="Intergrase catalytic core"/>
    <property type="match status" value="1"/>
</dbReference>
<dbReference type="Proteomes" id="UP000663525">
    <property type="component" value="Chromosome"/>
</dbReference>
<keyword evidence="1" id="KW-0233">DNA recombination</keyword>
<dbReference type="InterPro" id="IPR002104">
    <property type="entry name" value="Integrase_catalytic"/>
</dbReference>
<reference evidence="3" key="1">
    <citation type="submission" date="2020-11" db="EMBL/GenBank/DDBJ databases">
        <title>Carbohydrate-dependent, anaerobic sulfur respiration: A novel catabolism in halophilic archaea.</title>
        <authorList>
            <person name="Sorokin D.Y."/>
            <person name="Messina E."/>
            <person name="Smedile F."/>
            <person name="La Cono V."/>
            <person name="Hallsworth J.E."/>
            <person name="Yakimov M.M."/>
        </authorList>
    </citation>
    <scope>NUCLEOTIDE SEQUENCE</scope>
    <source>
        <strain evidence="3">HSR12-1</strain>
    </source>
</reference>
<organism evidence="3 4">
    <name type="scientific">Halapricum desulfuricans</name>
    <dbReference type="NCBI Taxonomy" id="2841257"/>
    <lineage>
        <taxon>Archaea</taxon>
        <taxon>Methanobacteriati</taxon>
        <taxon>Methanobacteriota</taxon>
        <taxon>Stenosarchaea group</taxon>
        <taxon>Halobacteria</taxon>
        <taxon>Halobacteriales</taxon>
        <taxon>Haloarculaceae</taxon>
        <taxon>Halapricum</taxon>
    </lineage>
</organism>
<gene>
    <name evidence="3" type="ORF">HSR121_2123</name>
</gene>
<dbReference type="InterPro" id="IPR011010">
    <property type="entry name" value="DNA_brk_join_enz"/>
</dbReference>
<evidence type="ECO:0000256" key="1">
    <source>
        <dbReference type="ARBA" id="ARBA00023172"/>
    </source>
</evidence>
<dbReference type="Pfam" id="PF00589">
    <property type="entry name" value="Phage_integrase"/>
    <property type="match status" value="1"/>
</dbReference>
<evidence type="ECO:0000313" key="4">
    <source>
        <dbReference type="Proteomes" id="UP000663525"/>
    </source>
</evidence>
<dbReference type="PROSITE" id="PS51898">
    <property type="entry name" value="TYR_RECOMBINASE"/>
    <property type="match status" value="1"/>
</dbReference>
<evidence type="ECO:0000259" key="2">
    <source>
        <dbReference type="PROSITE" id="PS51898"/>
    </source>
</evidence>
<dbReference type="GO" id="GO:0006310">
    <property type="term" value="P:DNA recombination"/>
    <property type="evidence" value="ECO:0007669"/>
    <property type="project" value="UniProtKB-KW"/>
</dbReference>
<dbReference type="GO" id="GO:0003677">
    <property type="term" value="F:DNA binding"/>
    <property type="evidence" value="ECO:0007669"/>
    <property type="project" value="InterPro"/>
</dbReference>
<name>A0A897N191_9EURY</name>
<evidence type="ECO:0000313" key="3">
    <source>
        <dbReference type="EMBL" id="QSG06454.1"/>
    </source>
</evidence>